<evidence type="ECO:0000259" key="5">
    <source>
        <dbReference type="PROSITE" id="PS50893"/>
    </source>
</evidence>
<dbReference type="InterPro" id="IPR008995">
    <property type="entry name" value="Mo/tungstate-bd_C_term_dom"/>
</dbReference>
<accession>A0A1G7Y663</accession>
<dbReference type="Gene3D" id="3.40.50.300">
    <property type="entry name" value="P-loop containing nucleotide triphosphate hydrolases"/>
    <property type="match status" value="1"/>
</dbReference>
<dbReference type="EMBL" id="FNCY01000002">
    <property type="protein sequence ID" value="SDG91847.1"/>
    <property type="molecule type" value="Genomic_DNA"/>
</dbReference>
<dbReference type="STRING" id="83767.SAMN05660652_00905"/>
<keyword evidence="1" id="KW-0813">Transport</keyword>
<keyword evidence="4 6" id="KW-0067">ATP-binding</keyword>
<dbReference type="Pfam" id="PF00005">
    <property type="entry name" value="ABC_tran"/>
    <property type="match status" value="1"/>
</dbReference>
<dbReference type="SUPFAM" id="SSF52540">
    <property type="entry name" value="P-loop containing nucleoside triphosphate hydrolases"/>
    <property type="match status" value="1"/>
</dbReference>
<dbReference type="Pfam" id="PF08402">
    <property type="entry name" value="TOBE_2"/>
    <property type="match status" value="1"/>
</dbReference>
<dbReference type="RefSeq" id="WP_091934284.1">
    <property type="nucleotide sequence ID" value="NZ_FNCY01000002.1"/>
</dbReference>
<gene>
    <name evidence="6" type="ORF">SAMN05660652_00905</name>
</gene>
<sequence length="352" mass="38710">MAYIELKQVTKLFGAVRAVDRLDLDIAQGECVAMLGPSGCGKTTTLRMVAGFEDLDDGAIRVGERIISSKRDNFYLPPEHRNFGMVFQAFAVWPHLSVYENVAFPLRIRKLPKEEIAARTEEALKHTNLWKAAGDSPDDLSGGGKQRVALARALAIRPDVMLLDEPLSSLDPHFREEMRFEIKDLQRRFGFSILYVTHDQSEAMALSDRILVMRSGVVQQVGTPLEVYGEPANRFVFEFIGLSCFLDADLTPTGMRINGVDAAWPAGIAPAPELLAAGRACLAARPSEIDFVGEGGLRGIVSRKAYLGETVDYRVMVGDAEIRVQKGRRVPGPGIGEAVGLAFPRPHWYPTA</sequence>
<dbReference type="GO" id="GO:0043190">
    <property type="term" value="C:ATP-binding cassette (ABC) transporter complex"/>
    <property type="evidence" value="ECO:0007669"/>
    <property type="project" value="InterPro"/>
</dbReference>
<evidence type="ECO:0000256" key="1">
    <source>
        <dbReference type="ARBA" id="ARBA00022448"/>
    </source>
</evidence>
<dbReference type="GO" id="GO:0140359">
    <property type="term" value="F:ABC-type transporter activity"/>
    <property type="evidence" value="ECO:0007669"/>
    <property type="project" value="UniProtKB-ARBA"/>
</dbReference>
<evidence type="ECO:0000256" key="2">
    <source>
        <dbReference type="ARBA" id="ARBA00022475"/>
    </source>
</evidence>
<feature type="domain" description="ABC transporter" evidence="5">
    <location>
        <begin position="4"/>
        <end position="240"/>
    </location>
</feature>
<dbReference type="PANTHER" id="PTHR42781:SF4">
    <property type="entry name" value="SPERMIDINE_PUTRESCINE IMPORT ATP-BINDING PROTEIN POTA"/>
    <property type="match status" value="1"/>
</dbReference>
<dbReference type="FunFam" id="3.40.50.300:FF:000042">
    <property type="entry name" value="Maltose/maltodextrin ABC transporter, ATP-binding protein"/>
    <property type="match status" value="1"/>
</dbReference>
<keyword evidence="2" id="KW-1003">Cell membrane</keyword>
<dbReference type="InterPro" id="IPR003593">
    <property type="entry name" value="AAA+_ATPase"/>
</dbReference>
<dbReference type="InterPro" id="IPR050093">
    <property type="entry name" value="ABC_SmlMolc_Importer"/>
</dbReference>
<keyword evidence="2" id="KW-0472">Membrane</keyword>
<keyword evidence="7" id="KW-1185">Reference proteome</keyword>
<dbReference type="OrthoDB" id="5298774at2"/>
<dbReference type="PROSITE" id="PS50893">
    <property type="entry name" value="ABC_TRANSPORTER_2"/>
    <property type="match status" value="1"/>
</dbReference>
<dbReference type="InterPro" id="IPR003439">
    <property type="entry name" value="ABC_transporter-like_ATP-bd"/>
</dbReference>
<evidence type="ECO:0000256" key="4">
    <source>
        <dbReference type="ARBA" id="ARBA00022840"/>
    </source>
</evidence>
<dbReference type="GO" id="GO:0016887">
    <property type="term" value="F:ATP hydrolysis activity"/>
    <property type="evidence" value="ECO:0007669"/>
    <property type="project" value="InterPro"/>
</dbReference>
<keyword evidence="3" id="KW-0547">Nucleotide-binding</keyword>
<dbReference type="AlphaFoldDB" id="A0A1G7Y663"/>
<dbReference type="PANTHER" id="PTHR42781">
    <property type="entry name" value="SPERMIDINE/PUTRESCINE IMPORT ATP-BINDING PROTEIN POTA"/>
    <property type="match status" value="1"/>
</dbReference>
<dbReference type="InterPro" id="IPR013611">
    <property type="entry name" value="Transp-assoc_OB_typ2"/>
</dbReference>
<organism evidence="6 7">
    <name type="scientific">Propionivibrio dicarboxylicus</name>
    <dbReference type="NCBI Taxonomy" id="83767"/>
    <lineage>
        <taxon>Bacteria</taxon>
        <taxon>Pseudomonadati</taxon>
        <taxon>Pseudomonadota</taxon>
        <taxon>Betaproteobacteria</taxon>
        <taxon>Rhodocyclales</taxon>
        <taxon>Rhodocyclaceae</taxon>
        <taxon>Propionivibrio</taxon>
    </lineage>
</organism>
<dbReference type="SUPFAM" id="SSF50331">
    <property type="entry name" value="MOP-like"/>
    <property type="match status" value="1"/>
</dbReference>
<evidence type="ECO:0000313" key="6">
    <source>
        <dbReference type="EMBL" id="SDG91847.1"/>
    </source>
</evidence>
<dbReference type="SMART" id="SM00382">
    <property type="entry name" value="AAA"/>
    <property type="match status" value="1"/>
</dbReference>
<dbReference type="GO" id="GO:0005524">
    <property type="term" value="F:ATP binding"/>
    <property type="evidence" value="ECO:0007669"/>
    <property type="project" value="UniProtKB-KW"/>
</dbReference>
<reference evidence="6 7" key="1">
    <citation type="submission" date="2016-10" db="EMBL/GenBank/DDBJ databases">
        <authorList>
            <person name="de Groot N.N."/>
        </authorList>
    </citation>
    <scope>NUCLEOTIDE SEQUENCE [LARGE SCALE GENOMIC DNA]</scope>
    <source>
        <strain evidence="6 7">DSM 5885</strain>
    </source>
</reference>
<name>A0A1G7Y663_9RHOO</name>
<dbReference type="InterPro" id="IPR027417">
    <property type="entry name" value="P-loop_NTPase"/>
</dbReference>
<proteinExistence type="predicted"/>
<dbReference type="Proteomes" id="UP000198607">
    <property type="component" value="Unassembled WGS sequence"/>
</dbReference>
<evidence type="ECO:0000256" key="3">
    <source>
        <dbReference type="ARBA" id="ARBA00022741"/>
    </source>
</evidence>
<evidence type="ECO:0000313" key="7">
    <source>
        <dbReference type="Proteomes" id="UP000198607"/>
    </source>
</evidence>
<protein>
    <submittedName>
        <fullName evidence="6">Iron(III) transport system ATP-binding protein</fullName>
    </submittedName>
</protein>